<dbReference type="EMBL" id="BAABIW010000018">
    <property type="protein sequence ID" value="GAA5031572.1"/>
    <property type="molecule type" value="Genomic_DNA"/>
</dbReference>
<evidence type="ECO:0000313" key="4">
    <source>
        <dbReference type="Proteomes" id="UP001500427"/>
    </source>
</evidence>
<organism evidence="3 4">
    <name type="scientific">Terrabacter aeriphilus</name>
    <dbReference type="NCBI Taxonomy" id="515662"/>
    <lineage>
        <taxon>Bacteria</taxon>
        <taxon>Bacillati</taxon>
        <taxon>Actinomycetota</taxon>
        <taxon>Actinomycetes</taxon>
        <taxon>Micrococcales</taxon>
        <taxon>Intrasporangiaceae</taxon>
        <taxon>Terrabacter</taxon>
    </lineage>
</organism>
<dbReference type="GO" id="GO:0016853">
    <property type="term" value="F:isomerase activity"/>
    <property type="evidence" value="ECO:0007669"/>
    <property type="project" value="UniProtKB-KW"/>
</dbReference>
<protein>
    <submittedName>
        <fullName evidence="3">Maleylpyruvate isomerase family mycothiol-dependent enzyme</fullName>
    </submittedName>
</protein>
<feature type="compositionally biased region" description="Pro residues" evidence="1">
    <location>
        <begin position="38"/>
        <end position="49"/>
    </location>
</feature>
<feature type="region of interest" description="Disordered" evidence="1">
    <location>
        <begin position="1"/>
        <end position="53"/>
    </location>
</feature>
<dbReference type="InterPro" id="IPR034660">
    <property type="entry name" value="DinB/YfiT-like"/>
</dbReference>
<dbReference type="PANTHER" id="PTHR40758:SF1">
    <property type="entry name" value="CONSERVED PROTEIN"/>
    <property type="match status" value="1"/>
</dbReference>
<keyword evidence="4" id="KW-1185">Reference proteome</keyword>
<evidence type="ECO:0000313" key="3">
    <source>
        <dbReference type="EMBL" id="GAA5031572.1"/>
    </source>
</evidence>
<dbReference type="Proteomes" id="UP001500427">
    <property type="component" value="Unassembled WGS sequence"/>
</dbReference>
<gene>
    <name evidence="3" type="ORF">GCM10023258_29870</name>
</gene>
<evidence type="ECO:0000256" key="1">
    <source>
        <dbReference type="SAM" id="MobiDB-lite"/>
    </source>
</evidence>
<accession>A0ABP9JK43</accession>
<feature type="domain" description="Mycothiol-dependent maleylpyruvate isomerase metal-binding" evidence="2">
    <location>
        <begin position="65"/>
        <end position="179"/>
    </location>
</feature>
<reference evidence="4" key="1">
    <citation type="journal article" date="2019" name="Int. J. Syst. Evol. Microbiol.">
        <title>The Global Catalogue of Microorganisms (GCM) 10K type strain sequencing project: providing services to taxonomists for standard genome sequencing and annotation.</title>
        <authorList>
            <consortium name="The Broad Institute Genomics Platform"/>
            <consortium name="The Broad Institute Genome Sequencing Center for Infectious Disease"/>
            <person name="Wu L."/>
            <person name="Ma J."/>
        </authorList>
    </citation>
    <scope>NUCLEOTIDE SEQUENCE [LARGE SCALE GENOMIC DNA]</scope>
    <source>
        <strain evidence="4">JCM 17687</strain>
    </source>
</reference>
<sequence>MGQTPPMRGSTEAESAAGPPARATADEPFRDGSRTPADPTPTPPTPPTLPALDVLGEGLGAAATVLRANAVAAGLDTPVPTCPGWTVRDLVAHQGMVHRWAASHLRRMPVTDTSALEQSGRGSADPLGWFDEGATDLLQAIVDAPDDLTGRPFLLDAPAPRLFWARRQCHETTIHAVDALAARLGRPPRAEETWIRPAVALDGIDELLTGFVPRPRQGVTHDPGLRLLVAPEPAARAWLLDLAPDRPPVTTRLARSPGDAAPEADAVITGGPVEVLLRLWSRAGEPRDAVERWWADTVTVAW</sequence>
<proteinExistence type="predicted"/>
<name>A0ABP9JK43_9MICO</name>
<dbReference type="SUPFAM" id="SSF109854">
    <property type="entry name" value="DinB/YfiT-like putative metalloenzymes"/>
    <property type="match status" value="1"/>
</dbReference>
<keyword evidence="3" id="KW-0413">Isomerase</keyword>
<feature type="compositionally biased region" description="Basic and acidic residues" evidence="1">
    <location>
        <begin position="24"/>
        <end position="33"/>
    </location>
</feature>
<comment type="caution">
    <text evidence="3">The sequence shown here is derived from an EMBL/GenBank/DDBJ whole genome shotgun (WGS) entry which is preliminary data.</text>
</comment>
<dbReference type="InterPro" id="IPR024344">
    <property type="entry name" value="MDMPI_metal-binding"/>
</dbReference>
<dbReference type="PANTHER" id="PTHR40758">
    <property type="entry name" value="CONSERVED PROTEIN"/>
    <property type="match status" value="1"/>
</dbReference>
<dbReference type="Pfam" id="PF11716">
    <property type="entry name" value="MDMPI_N"/>
    <property type="match status" value="1"/>
</dbReference>
<evidence type="ECO:0000259" key="2">
    <source>
        <dbReference type="Pfam" id="PF11716"/>
    </source>
</evidence>